<evidence type="ECO:0000259" key="1">
    <source>
        <dbReference type="Pfam" id="PF13460"/>
    </source>
</evidence>
<comment type="caution">
    <text evidence="2">The sequence shown here is derived from an EMBL/GenBank/DDBJ whole genome shotgun (WGS) entry which is preliminary data.</text>
</comment>
<dbReference type="EMBL" id="JANUGQ010000015">
    <property type="protein sequence ID" value="MCS0637666.1"/>
    <property type="molecule type" value="Genomic_DNA"/>
</dbReference>
<keyword evidence="3" id="KW-1185">Reference proteome</keyword>
<reference evidence="2" key="1">
    <citation type="submission" date="2022-08" db="EMBL/GenBank/DDBJ databases">
        <authorList>
            <person name="Somphong A."/>
            <person name="Phongsopitanun W."/>
        </authorList>
    </citation>
    <scope>NUCLEOTIDE SEQUENCE</scope>
    <source>
        <strain evidence="2">LP05-1</strain>
    </source>
</reference>
<evidence type="ECO:0000313" key="3">
    <source>
        <dbReference type="Proteomes" id="UP001431313"/>
    </source>
</evidence>
<dbReference type="Pfam" id="PF13460">
    <property type="entry name" value="NAD_binding_10"/>
    <property type="match status" value="1"/>
</dbReference>
<proteinExistence type="predicted"/>
<gene>
    <name evidence="2" type="ORF">NX801_18750</name>
</gene>
<name>A0ABT2CLT5_9ACTN</name>
<dbReference type="PANTHER" id="PTHR43162:SF1">
    <property type="entry name" value="PRESTALK A DIFFERENTIATION PROTEIN A"/>
    <property type="match status" value="1"/>
</dbReference>
<organism evidence="2 3">
    <name type="scientific">Streptomyces pyxinae</name>
    <dbReference type="NCBI Taxonomy" id="2970734"/>
    <lineage>
        <taxon>Bacteria</taxon>
        <taxon>Bacillati</taxon>
        <taxon>Actinomycetota</taxon>
        <taxon>Actinomycetes</taxon>
        <taxon>Kitasatosporales</taxon>
        <taxon>Streptomycetaceae</taxon>
        <taxon>Streptomyces</taxon>
    </lineage>
</organism>
<dbReference type="InterPro" id="IPR036291">
    <property type="entry name" value="NAD(P)-bd_dom_sf"/>
</dbReference>
<dbReference type="InterPro" id="IPR016040">
    <property type="entry name" value="NAD(P)-bd_dom"/>
</dbReference>
<sequence>MDMHSTLLVTGATGTTGARLVRRLAEGGHRVRAAGRRATPVGGAGPVAFDWFAPATHEAALSGVAGIYLVPPIGDPEPATVMLPFLDRARRAGVRRAVLLSSSLVPGGGPGTGAVHAALAETFPEWAVLRPSWFMQNFTGRHPHAESLRDDATLVTATGHGRVGFIDAEDIAAVAARALTDALPHNRDWVLTGPGTLSYDEIAATVAGVTGRPVRHRAVPEAELRERLARELPAEFAALLAGLDRMIAEGAEDRVTDAVERVTGRPPRSFAAYALAHREAFTAAAR</sequence>
<dbReference type="Gene3D" id="3.40.50.720">
    <property type="entry name" value="NAD(P)-binding Rossmann-like Domain"/>
    <property type="match status" value="1"/>
</dbReference>
<dbReference type="SUPFAM" id="SSF51735">
    <property type="entry name" value="NAD(P)-binding Rossmann-fold domains"/>
    <property type="match status" value="1"/>
</dbReference>
<protein>
    <submittedName>
        <fullName evidence="2">NAD(P)H-binding protein</fullName>
    </submittedName>
</protein>
<dbReference type="Proteomes" id="UP001431313">
    <property type="component" value="Unassembled WGS sequence"/>
</dbReference>
<dbReference type="InterPro" id="IPR051604">
    <property type="entry name" value="Ergot_Alk_Oxidoreductase"/>
</dbReference>
<accession>A0ABT2CLT5</accession>
<dbReference type="RefSeq" id="WP_258788908.1">
    <property type="nucleotide sequence ID" value="NZ_JANUGQ010000015.1"/>
</dbReference>
<dbReference type="PANTHER" id="PTHR43162">
    <property type="match status" value="1"/>
</dbReference>
<feature type="domain" description="NAD(P)-binding" evidence="1">
    <location>
        <begin position="11"/>
        <end position="181"/>
    </location>
</feature>
<dbReference type="Gene3D" id="3.90.25.10">
    <property type="entry name" value="UDP-galactose 4-epimerase, domain 1"/>
    <property type="match status" value="1"/>
</dbReference>
<evidence type="ECO:0000313" key="2">
    <source>
        <dbReference type="EMBL" id="MCS0637666.1"/>
    </source>
</evidence>